<dbReference type="Proteomes" id="UP000304953">
    <property type="component" value="Unassembled WGS sequence"/>
</dbReference>
<evidence type="ECO:0000313" key="1">
    <source>
        <dbReference type="EMBL" id="TGY97076.1"/>
    </source>
</evidence>
<name>A0AC61RYI2_9FIRM</name>
<sequence>MEFQTIGIREFNEYRRRPDAWVIDLRSKEEFEEVHVEGARNIPYEELEMFRKYLPKDKLYLLYCDRGSSSLMAAKELSRDGYRTATLVGGMNTVLQKQ</sequence>
<organism evidence="1 2">
    <name type="scientific">Petralouisia muris</name>
    <dbReference type="NCBI Taxonomy" id="3032872"/>
    <lineage>
        <taxon>Bacteria</taxon>
        <taxon>Bacillati</taxon>
        <taxon>Bacillota</taxon>
        <taxon>Clostridia</taxon>
        <taxon>Lachnospirales</taxon>
        <taxon>Lachnospiraceae</taxon>
        <taxon>Petralouisia</taxon>
    </lineage>
</organism>
<protein>
    <submittedName>
        <fullName evidence="1">Rhodanese-like domain-containing protein</fullName>
    </submittedName>
</protein>
<gene>
    <name evidence="1" type="ORF">E5329_06350</name>
</gene>
<comment type="caution">
    <text evidence="1">The sequence shown here is derived from an EMBL/GenBank/DDBJ whole genome shotgun (WGS) entry which is preliminary data.</text>
</comment>
<evidence type="ECO:0000313" key="2">
    <source>
        <dbReference type="Proteomes" id="UP000304953"/>
    </source>
</evidence>
<accession>A0AC61RYI2</accession>
<reference evidence="1" key="1">
    <citation type="submission" date="2019-04" db="EMBL/GenBank/DDBJ databases">
        <title>Microbes associate with the intestines of laboratory mice.</title>
        <authorList>
            <person name="Navarre W."/>
            <person name="Wong E."/>
            <person name="Huang K."/>
            <person name="Tropini C."/>
            <person name="Ng K."/>
            <person name="Yu B."/>
        </authorList>
    </citation>
    <scope>NUCLEOTIDE SEQUENCE</scope>
    <source>
        <strain evidence="1">NM01_1-7b</strain>
    </source>
</reference>
<proteinExistence type="predicted"/>
<dbReference type="EMBL" id="SRYA01000010">
    <property type="protein sequence ID" value="TGY97076.1"/>
    <property type="molecule type" value="Genomic_DNA"/>
</dbReference>
<keyword evidence="2" id="KW-1185">Reference proteome</keyword>